<dbReference type="InterPro" id="IPR000795">
    <property type="entry name" value="T_Tr_GTP-bd_dom"/>
</dbReference>
<evidence type="ECO:0000256" key="2">
    <source>
        <dbReference type="ARBA" id="ARBA00022741"/>
    </source>
</evidence>
<evidence type="ECO:0000256" key="5">
    <source>
        <dbReference type="ARBA" id="ARBA00023134"/>
    </source>
</evidence>
<dbReference type="CDD" id="cd04091">
    <property type="entry name" value="mtEFG1_II_like"/>
    <property type="match status" value="1"/>
</dbReference>
<accession>A0A2R6X950</accession>
<comment type="similarity">
    <text evidence="6">Belongs to the GTP-binding elongation factor family. EF-G/EF-2 subfamily.</text>
</comment>
<dbReference type="PANTHER" id="PTHR43636:SF2">
    <property type="entry name" value="ELONGATION FACTOR G, MITOCHONDRIAL"/>
    <property type="match status" value="1"/>
</dbReference>
<dbReference type="InterPro" id="IPR014721">
    <property type="entry name" value="Ribsml_uS5_D2-typ_fold_subgr"/>
</dbReference>
<evidence type="ECO:0000313" key="9">
    <source>
        <dbReference type="Proteomes" id="UP000244005"/>
    </source>
</evidence>
<dbReference type="Pfam" id="PF00009">
    <property type="entry name" value="GTP_EFTU"/>
    <property type="match status" value="1"/>
</dbReference>
<dbReference type="Gene3D" id="3.30.70.240">
    <property type="match status" value="1"/>
</dbReference>
<dbReference type="FunFam" id="3.30.70.240:FF:000001">
    <property type="entry name" value="Elongation factor G"/>
    <property type="match status" value="1"/>
</dbReference>
<dbReference type="InterPro" id="IPR035647">
    <property type="entry name" value="EFG_III/V"/>
</dbReference>
<evidence type="ECO:0000313" key="8">
    <source>
        <dbReference type="EMBL" id="PTQ42636.1"/>
    </source>
</evidence>
<proteinExistence type="inferred from homology"/>
<dbReference type="InterPro" id="IPR000640">
    <property type="entry name" value="EFG_V-like"/>
</dbReference>
<dbReference type="InterPro" id="IPR009022">
    <property type="entry name" value="EFG_III"/>
</dbReference>
<dbReference type="FunFam" id="2.40.30.10:FF:000022">
    <property type="entry name" value="Elongation factor G, mitochondrial"/>
    <property type="match status" value="1"/>
</dbReference>
<keyword evidence="4 6" id="KW-0648">Protein biosynthesis</keyword>
<dbReference type="GO" id="GO:0070125">
    <property type="term" value="P:mitochondrial translational elongation"/>
    <property type="evidence" value="ECO:0007669"/>
    <property type="project" value="UniProtKB-UniRule"/>
</dbReference>
<comment type="pathway">
    <text evidence="6">Protein biosynthesis; polypeptide chain elongation.</text>
</comment>
<keyword evidence="9" id="KW-1185">Reference proteome</keyword>
<dbReference type="InterPro" id="IPR005225">
    <property type="entry name" value="Small_GTP-bd"/>
</dbReference>
<dbReference type="GO" id="GO:0005739">
    <property type="term" value="C:mitochondrion"/>
    <property type="evidence" value="ECO:0007669"/>
    <property type="project" value="UniProtKB-SubCell"/>
</dbReference>
<dbReference type="CDD" id="cd01434">
    <property type="entry name" value="EFG_mtEFG1_IV"/>
    <property type="match status" value="1"/>
</dbReference>
<dbReference type="GO" id="GO:0003924">
    <property type="term" value="F:GTPase activity"/>
    <property type="evidence" value="ECO:0007669"/>
    <property type="project" value="UniProtKB-UniRule"/>
</dbReference>
<comment type="function">
    <text evidence="6">Mitochondrial GTPase that catalyzes the GTP-dependent ribosomal translocation step during translation elongation. During this step, the ribosome changes from the pre-translocational (PRE) to the post-translocational (POST) state as the newly formed A-site-bound peptidyl-tRNA and P-site-bound deacylated tRNA move to the P and E sites, respectively. Catalyzes the coordinated movement of the two tRNA molecules, the mRNA and conformational changes in the ribosome.</text>
</comment>
<dbReference type="InterPro" id="IPR047872">
    <property type="entry name" value="EFG_IV"/>
</dbReference>
<evidence type="ECO:0000256" key="1">
    <source>
        <dbReference type="ARBA" id="ARBA00005870"/>
    </source>
</evidence>
<dbReference type="GO" id="GO:0003746">
    <property type="term" value="F:translation elongation factor activity"/>
    <property type="evidence" value="ECO:0007669"/>
    <property type="project" value="UniProtKB-UniRule"/>
</dbReference>
<dbReference type="CDD" id="cd16262">
    <property type="entry name" value="EFG_III"/>
    <property type="match status" value="1"/>
</dbReference>
<dbReference type="EMBL" id="KZ772701">
    <property type="protein sequence ID" value="PTQ42636.1"/>
    <property type="molecule type" value="Genomic_DNA"/>
</dbReference>
<name>A0A2R6X950_MARPO</name>
<dbReference type="Proteomes" id="UP000244005">
    <property type="component" value="Unassembled WGS sequence"/>
</dbReference>
<dbReference type="SUPFAM" id="SSF52540">
    <property type="entry name" value="P-loop containing nucleoside triphosphate hydrolases"/>
    <property type="match status" value="1"/>
</dbReference>
<comment type="similarity">
    <text evidence="1">Belongs to the TRAFAC class translation factor GTPase superfamily. Classic translation factor GTPase family. EF-G/EF-2 subfamily.</text>
</comment>
<dbReference type="InterPro" id="IPR020568">
    <property type="entry name" value="Ribosomal_Su5_D2-typ_SF"/>
</dbReference>
<dbReference type="NCBIfam" id="NF009381">
    <property type="entry name" value="PRK12740.1-5"/>
    <property type="match status" value="1"/>
</dbReference>
<comment type="caution">
    <text evidence="6">Lacks conserved residue(s) required for the propagation of feature annotation.</text>
</comment>
<evidence type="ECO:0000256" key="4">
    <source>
        <dbReference type="ARBA" id="ARBA00022917"/>
    </source>
</evidence>
<dbReference type="Pfam" id="PF03764">
    <property type="entry name" value="EFG_IV"/>
    <property type="match status" value="1"/>
</dbReference>
<dbReference type="SUPFAM" id="SSF54211">
    <property type="entry name" value="Ribosomal protein S5 domain 2-like"/>
    <property type="match status" value="1"/>
</dbReference>
<dbReference type="Pfam" id="PF00679">
    <property type="entry name" value="EFG_C"/>
    <property type="match status" value="1"/>
</dbReference>
<dbReference type="Gene3D" id="3.30.70.870">
    <property type="entry name" value="Elongation Factor G (Translational Gtpase), domain 3"/>
    <property type="match status" value="1"/>
</dbReference>
<gene>
    <name evidence="8" type="ORF">MARPO_0029s0132</name>
</gene>
<feature type="domain" description="Tr-type G" evidence="7">
    <location>
        <begin position="109"/>
        <end position="324"/>
    </location>
</feature>
<dbReference type="FunFam" id="3.30.230.10:FF:000003">
    <property type="entry name" value="Elongation factor G"/>
    <property type="match status" value="1"/>
</dbReference>
<sequence length="739" mass="81732">MEEHQFRRALELFPVVRSSTYCAEDDEISAASSDNAATSGRSTISATKSALKDSAIMEKGNSANEKEFLEMHAQKSVASVPPEQGFWNPLRSAMQELLGNEEGQRFCESFKHVHESLVNIIDTPGHVDFTIEVERALRVLDGAVLVLCSVGGVQSQSITVDRQMRRYNVPRVAFINKLDRSGADPWKVIDQLKKKLKLNCAAVQYPIGLETELQGLVDLVQMKAFISKGAHGENVVEEEIAPEMLQIATEKRRELIEIVSEVDEELAEKFLSDEPISVDELEAAIRRATISLQFVPVFMGSAFKNKGVQLLLDGVSNFLPCPLEVSNHALDQNKNEEKVNLSGSPNAPLVALAFKLEEGRFGQLTYLRLYDGTIRRGDYIVNSTTGRKVKVPRLVRMHADDMEDIQQAGAGEIVAVFGVECASGDTFTDGSVKYTMTSMNVPEPVMSLAIAPSSKDVGQQFSKALNRFQKEDPTFRVSLDPDSGETIISGMGELHLDIYVERIKREYKVDAIVGKPQVNFRETITQRAEFDYLHRKQSGGQGQYGRVVGYVEPIEEGDLSGKKFEFKNMMIGQAIPSNFIPSIEKGFIEAANSGSLIGHPVENLRVVLTDGASHQVDSSDLAFKLAALYAFRDCYQKARPVILEPIMLVEMKAPMEFQGPVIGDINRRKGIIVGSEQDGDDAVITAHVPLNNMFGYSTGLRSMTQGKGEFTMEYHQHAAVPQDVQAQLVKEFQNKRGSA</sequence>
<dbReference type="InterPro" id="IPR027417">
    <property type="entry name" value="P-loop_NTPase"/>
</dbReference>
<evidence type="ECO:0000256" key="6">
    <source>
        <dbReference type="HAMAP-Rule" id="MF_03061"/>
    </source>
</evidence>
<feature type="binding site" evidence="6">
    <location>
        <begin position="122"/>
        <end position="126"/>
    </location>
    <ligand>
        <name>GTP</name>
        <dbReference type="ChEBI" id="CHEBI:37565"/>
    </ligand>
</feature>
<dbReference type="InterPro" id="IPR009000">
    <property type="entry name" value="Transl_B-barrel_sf"/>
</dbReference>
<dbReference type="InterPro" id="IPR005517">
    <property type="entry name" value="Transl_elong_EFG/EF2_IV"/>
</dbReference>
<dbReference type="NCBIfam" id="TIGR00231">
    <property type="entry name" value="small_GTP"/>
    <property type="match status" value="1"/>
</dbReference>
<dbReference type="PRINTS" id="PR00315">
    <property type="entry name" value="ELONGATNFCT"/>
</dbReference>
<dbReference type="SUPFAM" id="SSF50447">
    <property type="entry name" value="Translation proteins"/>
    <property type="match status" value="1"/>
</dbReference>
<dbReference type="GO" id="GO:0005525">
    <property type="term" value="F:GTP binding"/>
    <property type="evidence" value="ECO:0007669"/>
    <property type="project" value="UniProtKB-UniRule"/>
</dbReference>
<organism evidence="8 9">
    <name type="scientific">Marchantia polymorpha</name>
    <name type="common">Common liverwort</name>
    <name type="synonym">Marchantia aquatica</name>
    <dbReference type="NCBI Taxonomy" id="3197"/>
    <lineage>
        <taxon>Eukaryota</taxon>
        <taxon>Viridiplantae</taxon>
        <taxon>Streptophyta</taxon>
        <taxon>Embryophyta</taxon>
        <taxon>Marchantiophyta</taxon>
        <taxon>Marchantiopsida</taxon>
        <taxon>Marchantiidae</taxon>
        <taxon>Marchantiales</taxon>
        <taxon>Marchantiaceae</taxon>
        <taxon>Marchantia</taxon>
    </lineage>
</organism>
<dbReference type="SMART" id="SM00838">
    <property type="entry name" value="EFG_C"/>
    <property type="match status" value="1"/>
</dbReference>
<dbReference type="Pfam" id="PF03144">
    <property type="entry name" value="GTP_EFTU_D2"/>
    <property type="match status" value="1"/>
</dbReference>
<keyword evidence="6" id="KW-0496">Mitochondrion</keyword>
<keyword evidence="3 6" id="KW-0251">Elongation factor</keyword>
<comment type="subcellular location">
    <subcellularLocation>
        <location evidence="6">Mitochondrion</location>
    </subcellularLocation>
</comment>
<dbReference type="SUPFAM" id="SSF54980">
    <property type="entry name" value="EF-G C-terminal domain-like"/>
    <property type="match status" value="2"/>
</dbReference>
<dbReference type="InterPro" id="IPR004540">
    <property type="entry name" value="Transl_elong_EFG/EF2"/>
</dbReference>
<dbReference type="SMART" id="SM00889">
    <property type="entry name" value="EFG_IV"/>
    <property type="match status" value="1"/>
</dbReference>
<dbReference type="OrthoDB" id="198619at2759"/>
<dbReference type="HAMAP" id="MF_00054_B">
    <property type="entry name" value="EF_G_EF_2_B"/>
    <property type="match status" value="1"/>
</dbReference>
<evidence type="ECO:0000256" key="3">
    <source>
        <dbReference type="ARBA" id="ARBA00022768"/>
    </source>
</evidence>
<dbReference type="Gene3D" id="3.40.50.300">
    <property type="entry name" value="P-loop containing nucleotide triphosphate hydrolases"/>
    <property type="match status" value="1"/>
</dbReference>
<dbReference type="UniPathway" id="UPA00345"/>
<dbReference type="Pfam" id="PF14492">
    <property type="entry name" value="EFG_III"/>
    <property type="match status" value="1"/>
</dbReference>
<protein>
    <recommendedName>
        <fullName evidence="6">Elongation factor G, mitochondrial</fullName>
        <shortName evidence="6">EF-Gmt</shortName>
    </recommendedName>
    <alternativeName>
        <fullName evidence="6">Elongation factor G 1, mitochondrial</fullName>
        <shortName evidence="6">mEF-G 1</shortName>
    </alternativeName>
    <alternativeName>
        <fullName evidence="6">Elongation factor G1</fullName>
    </alternativeName>
</protein>
<dbReference type="FunFam" id="3.30.70.870:FF:000001">
    <property type="entry name" value="Elongation factor G"/>
    <property type="match status" value="1"/>
</dbReference>
<feature type="binding site" evidence="6">
    <location>
        <begin position="176"/>
        <end position="179"/>
    </location>
    <ligand>
        <name>GTP</name>
        <dbReference type="ChEBI" id="CHEBI:37565"/>
    </ligand>
</feature>
<dbReference type="NCBIfam" id="TIGR00484">
    <property type="entry name" value="EF-G"/>
    <property type="match status" value="1"/>
</dbReference>
<dbReference type="Gene3D" id="2.40.30.10">
    <property type="entry name" value="Translation factors"/>
    <property type="match status" value="1"/>
</dbReference>
<keyword evidence="5 6" id="KW-0342">GTP-binding</keyword>
<dbReference type="AlphaFoldDB" id="A0A2R6X950"/>
<evidence type="ECO:0000259" key="7">
    <source>
        <dbReference type="PROSITE" id="PS51722"/>
    </source>
</evidence>
<reference evidence="9" key="1">
    <citation type="journal article" date="2017" name="Cell">
        <title>Insights into land plant evolution garnered from the Marchantia polymorpha genome.</title>
        <authorList>
            <person name="Bowman J.L."/>
            <person name="Kohchi T."/>
            <person name="Yamato K.T."/>
            <person name="Jenkins J."/>
            <person name="Shu S."/>
            <person name="Ishizaki K."/>
            <person name="Yamaoka S."/>
            <person name="Nishihama R."/>
            <person name="Nakamura Y."/>
            <person name="Berger F."/>
            <person name="Adam C."/>
            <person name="Aki S.S."/>
            <person name="Althoff F."/>
            <person name="Araki T."/>
            <person name="Arteaga-Vazquez M.A."/>
            <person name="Balasubrmanian S."/>
            <person name="Barry K."/>
            <person name="Bauer D."/>
            <person name="Boehm C.R."/>
            <person name="Briginshaw L."/>
            <person name="Caballero-Perez J."/>
            <person name="Catarino B."/>
            <person name="Chen F."/>
            <person name="Chiyoda S."/>
            <person name="Chovatia M."/>
            <person name="Davies K.M."/>
            <person name="Delmans M."/>
            <person name="Demura T."/>
            <person name="Dierschke T."/>
            <person name="Dolan L."/>
            <person name="Dorantes-Acosta A.E."/>
            <person name="Eklund D.M."/>
            <person name="Florent S.N."/>
            <person name="Flores-Sandoval E."/>
            <person name="Fujiyama A."/>
            <person name="Fukuzawa H."/>
            <person name="Galik B."/>
            <person name="Grimanelli D."/>
            <person name="Grimwood J."/>
            <person name="Grossniklaus U."/>
            <person name="Hamada T."/>
            <person name="Haseloff J."/>
            <person name="Hetherington A.J."/>
            <person name="Higo A."/>
            <person name="Hirakawa Y."/>
            <person name="Hundley H.N."/>
            <person name="Ikeda Y."/>
            <person name="Inoue K."/>
            <person name="Inoue S.I."/>
            <person name="Ishida S."/>
            <person name="Jia Q."/>
            <person name="Kakita M."/>
            <person name="Kanazawa T."/>
            <person name="Kawai Y."/>
            <person name="Kawashima T."/>
            <person name="Kennedy M."/>
            <person name="Kinose K."/>
            <person name="Kinoshita T."/>
            <person name="Kohara Y."/>
            <person name="Koide E."/>
            <person name="Komatsu K."/>
            <person name="Kopischke S."/>
            <person name="Kubo M."/>
            <person name="Kyozuka J."/>
            <person name="Lagercrantz U."/>
            <person name="Lin S.S."/>
            <person name="Lindquist E."/>
            <person name="Lipzen A.M."/>
            <person name="Lu C.W."/>
            <person name="De Luna E."/>
            <person name="Martienssen R.A."/>
            <person name="Minamino N."/>
            <person name="Mizutani M."/>
            <person name="Mizutani M."/>
            <person name="Mochizuki N."/>
            <person name="Monte I."/>
            <person name="Mosher R."/>
            <person name="Nagasaki H."/>
            <person name="Nakagami H."/>
            <person name="Naramoto S."/>
            <person name="Nishitani K."/>
            <person name="Ohtani M."/>
            <person name="Okamoto T."/>
            <person name="Okumura M."/>
            <person name="Phillips J."/>
            <person name="Pollak B."/>
            <person name="Reinders A."/>
            <person name="Rovekamp M."/>
            <person name="Sano R."/>
            <person name="Sawa S."/>
            <person name="Schmid M.W."/>
            <person name="Shirakawa M."/>
            <person name="Solano R."/>
            <person name="Spunde A."/>
            <person name="Suetsugu N."/>
            <person name="Sugano S."/>
            <person name="Sugiyama A."/>
            <person name="Sun R."/>
            <person name="Suzuki Y."/>
            <person name="Takenaka M."/>
            <person name="Takezawa D."/>
            <person name="Tomogane H."/>
            <person name="Tsuzuki M."/>
            <person name="Ueda T."/>
            <person name="Umeda M."/>
            <person name="Ward J.M."/>
            <person name="Watanabe Y."/>
            <person name="Yazaki K."/>
            <person name="Yokoyama R."/>
            <person name="Yoshitake Y."/>
            <person name="Yotsui I."/>
            <person name="Zachgo S."/>
            <person name="Schmutz J."/>
        </authorList>
    </citation>
    <scope>NUCLEOTIDE SEQUENCE [LARGE SCALE GENOMIC DNA]</scope>
    <source>
        <strain evidence="9">Tak-1</strain>
    </source>
</reference>
<dbReference type="PANTHER" id="PTHR43636">
    <property type="entry name" value="ELONGATION FACTOR G, MITOCHONDRIAL"/>
    <property type="match status" value="1"/>
</dbReference>
<dbReference type="PROSITE" id="PS51722">
    <property type="entry name" value="G_TR_2"/>
    <property type="match status" value="1"/>
</dbReference>
<keyword evidence="2 6" id="KW-0547">Nucleotide-binding</keyword>
<dbReference type="InterPro" id="IPR004161">
    <property type="entry name" value="EFTu-like_2"/>
</dbReference>
<dbReference type="InterPro" id="IPR041095">
    <property type="entry name" value="EFG_II"/>
</dbReference>
<dbReference type="Gene3D" id="3.30.230.10">
    <property type="match status" value="1"/>
</dbReference>